<dbReference type="AlphaFoldDB" id="A0A9D4G835"/>
<dbReference type="EMBL" id="JAIWYP010000006">
    <property type="protein sequence ID" value="KAH3812275.1"/>
    <property type="molecule type" value="Genomic_DNA"/>
</dbReference>
<reference evidence="1" key="2">
    <citation type="submission" date="2020-11" db="EMBL/GenBank/DDBJ databases">
        <authorList>
            <person name="McCartney M.A."/>
            <person name="Auch B."/>
            <person name="Kono T."/>
            <person name="Mallez S."/>
            <person name="Becker A."/>
            <person name="Gohl D.M."/>
            <person name="Silverstein K.A.T."/>
            <person name="Koren S."/>
            <person name="Bechman K.B."/>
            <person name="Herman A."/>
            <person name="Abrahante J.E."/>
            <person name="Garbe J."/>
        </authorList>
    </citation>
    <scope>NUCLEOTIDE SEQUENCE</scope>
    <source>
        <strain evidence="1">Duluth1</strain>
        <tissue evidence="1">Whole animal</tissue>
    </source>
</reference>
<sequence length="60" mass="7078">MDIKQIISVIIQRLEVQLNEGQENCILRDRNQNECEDHFRLQEDQHGAGNHQLDTLTITY</sequence>
<proteinExistence type="predicted"/>
<protein>
    <submittedName>
        <fullName evidence="1">Uncharacterized protein</fullName>
    </submittedName>
</protein>
<accession>A0A9D4G835</accession>
<evidence type="ECO:0000313" key="2">
    <source>
        <dbReference type="Proteomes" id="UP000828390"/>
    </source>
</evidence>
<dbReference type="Proteomes" id="UP000828390">
    <property type="component" value="Unassembled WGS sequence"/>
</dbReference>
<reference evidence="1" key="1">
    <citation type="journal article" date="2019" name="bioRxiv">
        <title>The Genome of the Zebra Mussel, Dreissena polymorpha: A Resource for Invasive Species Research.</title>
        <authorList>
            <person name="McCartney M.A."/>
            <person name="Auch B."/>
            <person name="Kono T."/>
            <person name="Mallez S."/>
            <person name="Zhang Y."/>
            <person name="Obille A."/>
            <person name="Becker A."/>
            <person name="Abrahante J.E."/>
            <person name="Garbe J."/>
            <person name="Badalamenti J.P."/>
            <person name="Herman A."/>
            <person name="Mangelson H."/>
            <person name="Liachko I."/>
            <person name="Sullivan S."/>
            <person name="Sone E.D."/>
            <person name="Koren S."/>
            <person name="Silverstein K.A.T."/>
            <person name="Beckman K.B."/>
            <person name="Gohl D.M."/>
        </authorList>
    </citation>
    <scope>NUCLEOTIDE SEQUENCE</scope>
    <source>
        <strain evidence="1">Duluth1</strain>
        <tissue evidence="1">Whole animal</tissue>
    </source>
</reference>
<keyword evidence="2" id="KW-1185">Reference proteome</keyword>
<name>A0A9D4G835_DREPO</name>
<organism evidence="1 2">
    <name type="scientific">Dreissena polymorpha</name>
    <name type="common">Zebra mussel</name>
    <name type="synonym">Mytilus polymorpha</name>
    <dbReference type="NCBI Taxonomy" id="45954"/>
    <lineage>
        <taxon>Eukaryota</taxon>
        <taxon>Metazoa</taxon>
        <taxon>Spiralia</taxon>
        <taxon>Lophotrochozoa</taxon>
        <taxon>Mollusca</taxon>
        <taxon>Bivalvia</taxon>
        <taxon>Autobranchia</taxon>
        <taxon>Heteroconchia</taxon>
        <taxon>Euheterodonta</taxon>
        <taxon>Imparidentia</taxon>
        <taxon>Neoheterodontei</taxon>
        <taxon>Myida</taxon>
        <taxon>Dreissenoidea</taxon>
        <taxon>Dreissenidae</taxon>
        <taxon>Dreissena</taxon>
    </lineage>
</organism>
<comment type="caution">
    <text evidence="1">The sequence shown here is derived from an EMBL/GenBank/DDBJ whole genome shotgun (WGS) entry which is preliminary data.</text>
</comment>
<gene>
    <name evidence="1" type="ORF">DPMN_140701</name>
</gene>
<evidence type="ECO:0000313" key="1">
    <source>
        <dbReference type="EMBL" id="KAH3812275.1"/>
    </source>
</evidence>